<organism evidence="2 3">
    <name type="scientific">Hymenobacter busanensis</name>
    <dbReference type="NCBI Taxonomy" id="2607656"/>
    <lineage>
        <taxon>Bacteria</taxon>
        <taxon>Pseudomonadati</taxon>
        <taxon>Bacteroidota</taxon>
        <taxon>Cytophagia</taxon>
        <taxon>Cytophagales</taxon>
        <taxon>Hymenobacteraceae</taxon>
        <taxon>Hymenobacter</taxon>
    </lineage>
</organism>
<keyword evidence="1" id="KW-0472">Membrane</keyword>
<evidence type="ECO:0000313" key="2">
    <source>
        <dbReference type="EMBL" id="KAA9332152.1"/>
    </source>
</evidence>
<keyword evidence="1" id="KW-0812">Transmembrane</keyword>
<sequence length="1001" mass="111605">MTYTYRTANNLVGALVFATALSTYWLTLEPTVSFWDCGEFVASANRLLVPHPPGAPLFLLLGRAASLLAGSDATQVAVWVNRLSALSSSFTVLFLFWTITILAKKLVLGRPGMHDDRGLEPTPPQTLLILGSGVVGALALAFSDSFWFNAVEAEVYALSSLCTAVVVWLMLKWENRAHEADADKWLIFIAYVVGLSIGVHLLNLLAIPALGFIYYFRRTAEPSVRGGLLTLVGSGALVGLILVGVIPGLPSLAGAAEVFVVNTLGLPFNSGVLLFAAALVGLLVAGLRYARRREMTLLHTGLMGFVFVLIGYACYLIVPIRSGFNPLIDENNPEDVLSFVSYLKREQYGDRPLLYGPQFNAQPVAQHEGAPRYVRHNGRYVVEERRLETEYRDEDKTLLPRLYSNQPGHLREYQKWVDVQPDQKPTMAQNLAFLLRCQMGHMYGRYFLWNFVGRASDVQQAGVLWPASATKNGLPAELADNRARNNYFALPLLLGVAGLLYHLRRDRRNALVVGLLFVLTGLAVVVYLNQPPTEPRERDYAFAGSYYAFAIWLGLGVLAVADGLRAVLRQERLRVVAVAALSLGVPLRMAQQNWDDHDRTGRFAANDWARNMLNSVAPNAILVTYADNDTFPLWYAQQVEGVRPDVRVAVLSYLNTDWYIDQMKQPQGPSAPWPLSMTHQDYAQGTNDYLPFVPNAAVPAVNVKEFVALVRQNSPLLQVQTQSGKSLLSYPTGNFYLDVDTAAVRRLGIVPPERRGQLVARMQWNVGEEVMEKKQLAVLDLLATNNWQRPVYFSTSIPPQEYGGLHNYLQLEGLAYRVLPCAKPVPATEAAGQNPEIGTVATQLLDDSLMRKFAYRNLRLPKVYFDEQQRRLMGQYREQFARLAKAHLQAGNPVRARQVIDHCLRVLPDDSVPYDAFTADLVAPLVQLGDAPRAHYILDTLTNRAQQSLAYYSTHEPARFDREVQENAILLSRLYQAAADTNDQARATRIAQLFQQYVPRS</sequence>
<feature type="transmembrane region" description="Helical" evidence="1">
    <location>
        <begin position="297"/>
        <end position="318"/>
    </location>
</feature>
<comment type="caution">
    <text evidence="2">The sequence shown here is derived from an EMBL/GenBank/DDBJ whole genome shotgun (WGS) entry which is preliminary data.</text>
</comment>
<protein>
    <submittedName>
        <fullName evidence="2">DUF2723 domain-containing protein</fullName>
    </submittedName>
</protein>
<feature type="transmembrane region" description="Helical" evidence="1">
    <location>
        <begin position="123"/>
        <end position="143"/>
    </location>
</feature>
<gene>
    <name evidence="2" type="ORF">F0P96_11740</name>
</gene>
<evidence type="ECO:0000256" key="1">
    <source>
        <dbReference type="SAM" id="Phobius"/>
    </source>
</evidence>
<feature type="transmembrane region" description="Helical" evidence="1">
    <location>
        <begin position="228"/>
        <end position="246"/>
    </location>
</feature>
<keyword evidence="3" id="KW-1185">Reference proteome</keyword>
<dbReference type="Pfam" id="PF11028">
    <property type="entry name" value="TMEM260-like"/>
    <property type="match status" value="1"/>
</dbReference>
<feature type="transmembrane region" description="Helical" evidence="1">
    <location>
        <begin position="7"/>
        <end position="26"/>
    </location>
</feature>
<name>A0AA88JYP9_9BACT</name>
<feature type="transmembrane region" description="Helical" evidence="1">
    <location>
        <begin position="510"/>
        <end position="528"/>
    </location>
</feature>
<dbReference type="AlphaFoldDB" id="A0AA88JYP9"/>
<accession>A0AA88JYP9</accession>
<dbReference type="PANTHER" id="PTHR16214">
    <property type="entry name" value="TRANSMEMBRANE PROTEIN 260"/>
    <property type="match status" value="1"/>
</dbReference>
<feature type="transmembrane region" description="Helical" evidence="1">
    <location>
        <begin position="83"/>
        <end position="103"/>
    </location>
</feature>
<feature type="transmembrane region" description="Helical" evidence="1">
    <location>
        <begin position="155"/>
        <end position="173"/>
    </location>
</feature>
<dbReference type="InterPro" id="IPR052724">
    <property type="entry name" value="GT117_domain-containing"/>
</dbReference>
<feature type="transmembrane region" description="Helical" evidence="1">
    <location>
        <begin position="185"/>
        <end position="216"/>
    </location>
</feature>
<dbReference type="RefSeq" id="WP_151079094.1">
    <property type="nucleotide sequence ID" value="NZ_VTWU01000004.1"/>
</dbReference>
<proteinExistence type="predicted"/>
<feature type="transmembrane region" description="Helical" evidence="1">
    <location>
        <begin position="54"/>
        <end position="71"/>
    </location>
</feature>
<evidence type="ECO:0000313" key="3">
    <source>
        <dbReference type="Proteomes" id="UP000326380"/>
    </source>
</evidence>
<dbReference type="EMBL" id="VTWU01000004">
    <property type="protein sequence ID" value="KAA9332152.1"/>
    <property type="molecule type" value="Genomic_DNA"/>
</dbReference>
<feature type="transmembrane region" description="Helical" evidence="1">
    <location>
        <begin position="266"/>
        <end position="285"/>
    </location>
</feature>
<dbReference type="InterPro" id="IPR021280">
    <property type="entry name" value="TMEM260-like"/>
</dbReference>
<dbReference type="Proteomes" id="UP000326380">
    <property type="component" value="Unassembled WGS sequence"/>
</dbReference>
<feature type="transmembrane region" description="Helical" evidence="1">
    <location>
        <begin position="540"/>
        <end position="561"/>
    </location>
</feature>
<keyword evidence="1" id="KW-1133">Transmembrane helix</keyword>
<dbReference type="PANTHER" id="PTHR16214:SF3">
    <property type="entry name" value="TRANSMEMBRANE PROTEIN 260"/>
    <property type="match status" value="1"/>
</dbReference>
<reference evidence="2 3" key="1">
    <citation type="submission" date="2019-09" db="EMBL/GenBank/DDBJ databases">
        <title>Genome sequence of Hymenobacter sp. M3.</title>
        <authorList>
            <person name="Srinivasan S."/>
        </authorList>
    </citation>
    <scope>NUCLEOTIDE SEQUENCE [LARGE SCALE GENOMIC DNA]</scope>
    <source>
        <strain evidence="2 3">M3</strain>
    </source>
</reference>